<feature type="compositionally biased region" description="Basic and acidic residues" evidence="1">
    <location>
        <begin position="1"/>
        <end position="13"/>
    </location>
</feature>
<name>A0A9Q9IH53_9ACTN</name>
<evidence type="ECO:0000313" key="3">
    <source>
        <dbReference type="Proteomes" id="UP001058003"/>
    </source>
</evidence>
<sequence>MSDTKPLPDDPDRTAATPAAPAPTAAGPAPTAAGPAPTTAGPPLSSSGPAHVDAEPVDLTPGEPVWAAQPAPGPAATTHAPAATGSGGFRAAGSGLRRSRVGIPVLVGVVALVLGRCLGAGLVAAGAFVFGDGHRGDDRGRISRDERAPHGGPAWRGDERGDGRDGRKPAHPGQDGMHRRPTPGATPPGPAASSPATPAAPSSPATS</sequence>
<dbReference type="RefSeq" id="WP_033363757.1">
    <property type="nucleotide sequence ID" value="NZ_CP073767.1"/>
</dbReference>
<feature type="compositionally biased region" description="Low complexity" evidence="1">
    <location>
        <begin position="14"/>
        <end position="43"/>
    </location>
</feature>
<dbReference type="AlphaFoldDB" id="A0A9Q9IH53"/>
<dbReference type="Proteomes" id="UP001058003">
    <property type="component" value="Chromosome"/>
</dbReference>
<feature type="region of interest" description="Disordered" evidence="1">
    <location>
        <begin position="1"/>
        <end position="86"/>
    </location>
</feature>
<keyword evidence="3" id="KW-1185">Reference proteome</keyword>
<evidence type="ECO:0000313" key="2">
    <source>
        <dbReference type="EMBL" id="UWZ52485.1"/>
    </source>
</evidence>
<feature type="compositionally biased region" description="Basic and acidic residues" evidence="1">
    <location>
        <begin position="156"/>
        <end position="168"/>
    </location>
</feature>
<protein>
    <submittedName>
        <fullName evidence="2">Uncharacterized protein</fullName>
    </submittedName>
</protein>
<feature type="compositionally biased region" description="Low complexity" evidence="1">
    <location>
        <begin position="191"/>
        <end position="207"/>
    </location>
</feature>
<proteinExistence type="predicted"/>
<evidence type="ECO:0000256" key="1">
    <source>
        <dbReference type="SAM" id="MobiDB-lite"/>
    </source>
</evidence>
<dbReference type="EMBL" id="CP073767">
    <property type="protein sequence ID" value="UWZ52485.1"/>
    <property type="molecule type" value="Genomic_DNA"/>
</dbReference>
<dbReference type="KEGG" id="daur:Daura_38440"/>
<feature type="region of interest" description="Disordered" evidence="1">
    <location>
        <begin position="130"/>
        <end position="207"/>
    </location>
</feature>
<reference evidence="2" key="1">
    <citation type="submission" date="2021-04" db="EMBL/GenBank/DDBJ databases">
        <title>Dactylosporangium aurantiacum NRRL B-8018 full assembly.</title>
        <authorList>
            <person name="Hartkoorn R.C."/>
            <person name="Beaudoing E."/>
            <person name="Hot D."/>
        </authorList>
    </citation>
    <scope>NUCLEOTIDE SEQUENCE</scope>
    <source>
        <strain evidence="2">NRRL B-8018</strain>
    </source>
</reference>
<feature type="compositionally biased region" description="Basic and acidic residues" evidence="1">
    <location>
        <begin position="132"/>
        <end position="149"/>
    </location>
</feature>
<feature type="compositionally biased region" description="Low complexity" evidence="1">
    <location>
        <begin position="67"/>
        <end position="84"/>
    </location>
</feature>
<gene>
    <name evidence="2" type="ORF">Daura_38440</name>
</gene>
<organism evidence="2 3">
    <name type="scientific">Dactylosporangium aurantiacum</name>
    <dbReference type="NCBI Taxonomy" id="35754"/>
    <lineage>
        <taxon>Bacteria</taxon>
        <taxon>Bacillati</taxon>
        <taxon>Actinomycetota</taxon>
        <taxon>Actinomycetes</taxon>
        <taxon>Micromonosporales</taxon>
        <taxon>Micromonosporaceae</taxon>
        <taxon>Dactylosporangium</taxon>
    </lineage>
</organism>
<accession>A0A9Q9IH53</accession>